<evidence type="ECO:0000256" key="1">
    <source>
        <dbReference type="ARBA" id="ARBA00008571"/>
    </source>
</evidence>
<dbReference type="RefSeq" id="WP_275634666.1">
    <property type="nucleotide sequence ID" value="NZ_JARGYD010000010.1"/>
</dbReference>
<dbReference type="EMBL" id="JBHRTB010000010">
    <property type="protein sequence ID" value="MFC3145210.1"/>
    <property type="molecule type" value="Genomic_DNA"/>
</dbReference>
<comment type="caution">
    <text evidence="4">The sequence shown here is derived from an EMBL/GenBank/DDBJ whole genome shotgun (WGS) entry which is preliminary data.</text>
</comment>
<reference evidence="5" key="1">
    <citation type="journal article" date="2019" name="Int. J. Syst. Evol. Microbiol.">
        <title>The Global Catalogue of Microorganisms (GCM) 10K type strain sequencing project: providing services to taxonomists for standard genome sequencing and annotation.</title>
        <authorList>
            <consortium name="The Broad Institute Genomics Platform"/>
            <consortium name="The Broad Institute Genome Sequencing Center for Infectious Disease"/>
            <person name="Wu L."/>
            <person name="Ma J."/>
        </authorList>
    </citation>
    <scope>NUCLEOTIDE SEQUENCE [LARGE SCALE GENOMIC DNA]</scope>
    <source>
        <strain evidence="5">KCTC 52366</strain>
    </source>
</reference>
<organism evidence="4 5">
    <name type="scientific">Psychromarinibacter halotolerans</name>
    <dbReference type="NCBI Taxonomy" id="1775175"/>
    <lineage>
        <taxon>Bacteria</taxon>
        <taxon>Pseudomonadati</taxon>
        <taxon>Pseudomonadota</taxon>
        <taxon>Alphaproteobacteria</taxon>
        <taxon>Rhodobacterales</taxon>
        <taxon>Paracoccaceae</taxon>
        <taxon>Psychromarinibacter</taxon>
    </lineage>
</organism>
<name>A0ABV7GYE0_9RHOB</name>
<evidence type="ECO:0000313" key="4">
    <source>
        <dbReference type="EMBL" id="MFC3145210.1"/>
    </source>
</evidence>
<gene>
    <name evidence="4" type="ORF">ACFOGP_20990</name>
</gene>
<keyword evidence="5" id="KW-1185">Reference proteome</keyword>
<comment type="similarity">
    <text evidence="1">Belongs to the SdhE FAD assembly factor family.</text>
</comment>
<evidence type="ECO:0000256" key="2">
    <source>
        <dbReference type="ARBA" id="ARBA00019418"/>
    </source>
</evidence>
<evidence type="ECO:0000313" key="5">
    <source>
        <dbReference type="Proteomes" id="UP001595632"/>
    </source>
</evidence>
<dbReference type="Pfam" id="PF03937">
    <property type="entry name" value="Sdh5"/>
    <property type="match status" value="1"/>
</dbReference>
<dbReference type="Proteomes" id="UP001595632">
    <property type="component" value="Unassembled WGS sequence"/>
</dbReference>
<sequence length="75" mass="8531">MQMRASRRGIKEMDIILGRYAQDRLAGMDAQALDLFDALLWENDQDLYPWVSGQAQPPERFAALLDDIARHAGAR</sequence>
<keyword evidence="3" id="KW-0143">Chaperone</keyword>
<evidence type="ECO:0000256" key="3">
    <source>
        <dbReference type="ARBA" id="ARBA00023186"/>
    </source>
</evidence>
<dbReference type="PANTHER" id="PTHR12469">
    <property type="entry name" value="PROTEIN EMI5 HOMOLOG, MITOCHONDRIAL"/>
    <property type="match status" value="1"/>
</dbReference>
<proteinExistence type="inferred from homology"/>
<accession>A0ABV7GYE0</accession>
<dbReference type="Gene3D" id="1.10.150.250">
    <property type="entry name" value="Flavinator of succinate dehydrogenase"/>
    <property type="match status" value="1"/>
</dbReference>
<protein>
    <recommendedName>
        <fullName evidence="2">FAD assembly factor SdhE</fullName>
    </recommendedName>
</protein>
<dbReference type="PANTHER" id="PTHR12469:SF2">
    <property type="entry name" value="SUCCINATE DEHYDROGENASE ASSEMBLY FACTOR 2, MITOCHONDRIAL"/>
    <property type="match status" value="1"/>
</dbReference>
<dbReference type="SUPFAM" id="SSF109910">
    <property type="entry name" value="YgfY-like"/>
    <property type="match status" value="1"/>
</dbReference>
<dbReference type="InterPro" id="IPR036714">
    <property type="entry name" value="SDH_sf"/>
</dbReference>
<dbReference type="InterPro" id="IPR005631">
    <property type="entry name" value="SDH"/>
</dbReference>